<dbReference type="EMBL" id="GECZ01004174">
    <property type="protein sequence ID" value="JAS65595.1"/>
    <property type="molecule type" value="Transcribed_RNA"/>
</dbReference>
<keyword evidence="3 4" id="KW-0687">Ribonucleoprotein</keyword>
<name>A0A1B6GT73_9HEMI</name>
<organism evidence="5">
    <name type="scientific">Cuerna arida</name>
    <dbReference type="NCBI Taxonomy" id="1464854"/>
    <lineage>
        <taxon>Eukaryota</taxon>
        <taxon>Metazoa</taxon>
        <taxon>Ecdysozoa</taxon>
        <taxon>Arthropoda</taxon>
        <taxon>Hexapoda</taxon>
        <taxon>Insecta</taxon>
        <taxon>Pterygota</taxon>
        <taxon>Neoptera</taxon>
        <taxon>Paraneoptera</taxon>
        <taxon>Hemiptera</taxon>
        <taxon>Auchenorrhyncha</taxon>
        <taxon>Membracoidea</taxon>
        <taxon>Cicadellidae</taxon>
        <taxon>Cicadellinae</taxon>
        <taxon>Proconiini</taxon>
        <taxon>Cuerna</taxon>
    </lineage>
</organism>
<evidence type="ECO:0000256" key="3">
    <source>
        <dbReference type="ARBA" id="ARBA00023274"/>
    </source>
</evidence>
<dbReference type="GO" id="GO:0006412">
    <property type="term" value="P:translation"/>
    <property type="evidence" value="ECO:0007669"/>
    <property type="project" value="InterPro"/>
</dbReference>
<evidence type="ECO:0000313" key="5">
    <source>
        <dbReference type="EMBL" id="JAS65595.1"/>
    </source>
</evidence>
<dbReference type="PANTHER" id="PTHR11722:SF0">
    <property type="entry name" value="LARGE RIBOSOMAL SUBUNIT PROTEIN EL13"/>
    <property type="match status" value="1"/>
</dbReference>
<dbReference type="PANTHER" id="PTHR11722">
    <property type="entry name" value="60S RIBOSOMAL PROTEIN L13"/>
    <property type="match status" value="1"/>
</dbReference>
<dbReference type="GO" id="GO:0003735">
    <property type="term" value="F:structural constituent of ribosome"/>
    <property type="evidence" value="ECO:0007669"/>
    <property type="project" value="InterPro"/>
</dbReference>
<reference evidence="5" key="1">
    <citation type="submission" date="2015-11" db="EMBL/GenBank/DDBJ databases">
        <title>De novo transcriptome assembly of four potential Pierce s Disease insect vectors from Arizona vineyards.</title>
        <authorList>
            <person name="Tassone E.E."/>
        </authorList>
    </citation>
    <scope>NUCLEOTIDE SEQUENCE</scope>
</reference>
<dbReference type="Pfam" id="PF01294">
    <property type="entry name" value="Ribosomal_L13e"/>
    <property type="match status" value="1"/>
</dbReference>
<evidence type="ECO:0000256" key="1">
    <source>
        <dbReference type="ARBA" id="ARBA00005640"/>
    </source>
</evidence>
<protein>
    <recommendedName>
        <fullName evidence="4">60S ribosomal protein L13</fullName>
    </recommendedName>
</protein>
<gene>
    <name evidence="5" type="ORF">g.4582</name>
</gene>
<dbReference type="InterPro" id="IPR001380">
    <property type="entry name" value="Ribosomal_eL13"/>
</dbReference>
<accession>A0A1B6GT73</accession>
<dbReference type="AlphaFoldDB" id="A0A1B6GT73"/>
<comment type="similarity">
    <text evidence="1 4">Belongs to the eukaryotic ribosomal protein eL13 family.</text>
</comment>
<dbReference type="InterPro" id="IPR018256">
    <property type="entry name" value="Ribosomal_eL13_CS"/>
</dbReference>
<proteinExistence type="inferred from homology"/>
<dbReference type="GO" id="GO:0022625">
    <property type="term" value="C:cytosolic large ribosomal subunit"/>
    <property type="evidence" value="ECO:0007669"/>
    <property type="project" value="TreeGrafter"/>
</dbReference>
<sequence>MGKGNNMIPNAHLHKKWEPMVKTWFDQPLKKAARQRKRAEKAARVAPRPTELLRPIVHCPGIRYNMKVRQGRGFSLQELRVAGINKHYARTIGIAVDHRRTNKSMESLQENVQRLKEYQSRLVLFPLNKKKPRKGEATLLQWKSAPRYSGPLMPIRNAKPSKKVVEEMKVTKKMNKFDPWRFNKRSKSYARRAGLRAKKEKKDVDIV</sequence>
<dbReference type="GO" id="GO:0003723">
    <property type="term" value="F:RNA binding"/>
    <property type="evidence" value="ECO:0007669"/>
    <property type="project" value="TreeGrafter"/>
</dbReference>
<dbReference type="PROSITE" id="PS01104">
    <property type="entry name" value="RIBOSOMAL_L13E"/>
    <property type="match status" value="1"/>
</dbReference>
<evidence type="ECO:0000256" key="2">
    <source>
        <dbReference type="ARBA" id="ARBA00022980"/>
    </source>
</evidence>
<dbReference type="HAMAP" id="MF_00499">
    <property type="entry name" value="Ribosomal_eL13"/>
    <property type="match status" value="1"/>
</dbReference>
<evidence type="ECO:0000256" key="4">
    <source>
        <dbReference type="RuleBase" id="RU000572"/>
    </source>
</evidence>
<keyword evidence="2 4" id="KW-0689">Ribosomal protein</keyword>